<dbReference type="Proteomes" id="UP001628179">
    <property type="component" value="Unassembled WGS sequence"/>
</dbReference>
<keyword evidence="3" id="KW-1185">Reference proteome</keyword>
<proteinExistence type="predicted"/>
<evidence type="ECO:0000313" key="2">
    <source>
        <dbReference type="EMBL" id="GAB1311219.1"/>
    </source>
</evidence>
<sequence>MEFDTNEAESDGAKHDVAKHYVAGTRLLTGWSPGHTAKGRPTRRAARQALRMIKKIGTGRIERQKRKRPPRQHLQRALTTVLSAATMLSFVSFPKSLGALDPKLPKLPKRFLPLELYQSEAVDDLVTLNYRPSSPVLSRRPRRREEPCSFRTKLMDGVDGESEIGFDSTDKLNIDDIKFDDTQCVSVGRSPQKFRANRGMAAFQSRERNHDDERITPNGLNPQLYAVPIDEKDKSSKARINDAGSAPVERNQARNQIRESYSDQTPSQADLLEGDGNDENDMESMNMPFWHLPKRPKRHSHHSRTNLPDDISIISDISLIPTYFPSDVAKQQQQQQQNRHRALIKRLIVTKARSARQTMRQLKRSCRDAVGHAFAEPVKKYRPTPCVPVGSGY</sequence>
<protein>
    <submittedName>
        <fullName evidence="2">Uncharacterized protein</fullName>
    </submittedName>
</protein>
<accession>A0ABQ0G0M7</accession>
<feature type="compositionally biased region" description="Acidic residues" evidence="1">
    <location>
        <begin position="272"/>
        <end position="282"/>
    </location>
</feature>
<dbReference type="GeneID" id="98172174"/>
<dbReference type="RefSeq" id="XP_070912952.1">
    <property type="nucleotide sequence ID" value="XM_071056851.1"/>
</dbReference>
<organism evidence="2 3">
    <name type="scientific">Madurella fahalii</name>
    <dbReference type="NCBI Taxonomy" id="1157608"/>
    <lineage>
        <taxon>Eukaryota</taxon>
        <taxon>Fungi</taxon>
        <taxon>Dikarya</taxon>
        <taxon>Ascomycota</taxon>
        <taxon>Pezizomycotina</taxon>
        <taxon>Sordariomycetes</taxon>
        <taxon>Sordariomycetidae</taxon>
        <taxon>Sordariales</taxon>
        <taxon>Sordariales incertae sedis</taxon>
        <taxon>Madurella</taxon>
    </lineage>
</organism>
<comment type="caution">
    <text evidence="2">The sequence shown here is derived from an EMBL/GenBank/DDBJ whole genome shotgun (WGS) entry which is preliminary data.</text>
</comment>
<name>A0ABQ0G0M7_9PEZI</name>
<feature type="compositionally biased region" description="Basic and acidic residues" evidence="1">
    <location>
        <begin position="205"/>
        <end position="215"/>
    </location>
</feature>
<reference evidence="2 3" key="1">
    <citation type="submission" date="2024-09" db="EMBL/GenBank/DDBJ databases">
        <title>Itraconazole resistance in Madurella fahalii resulting from another homologue of gene encoding cytochrome P450 14-alpha sterol demethylase (CYP51).</title>
        <authorList>
            <person name="Yoshioka I."/>
            <person name="Fahal A.H."/>
            <person name="Kaneko S."/>
            <person name="Yaguchi T."/>
        </authorList>
    </citation>
    <scope>NUCLEOTIDE SEQUENCE [LARGE SCALE GENOMIC DNA]</scope>
    <source>
        <strain evidence="2 3">IFM 68171</strain>
    </source>
</reference>
<feature type="compositionally biased region" description="Basic and acidic residues" evidence="1">
    <location>
        <begin position="229"/>
        <end position="240"/>
    </location>
</feature>
<gene>
    <name evidence="2" type="ORF">MFIFM68171_01429</name>
</gene>
<evidence type="ECO:0000313" key="3">
    <source>
        <dbReference type="Proteomes" id="UP001628179"/>
    </source>
</evidence>
<evidence type="ECO:0000256" key="1">
    <source>
        <dbReference type="SAM" id="MobiDB-lite"/>
    </source>
</evidence>
<dbReference type="EMBL" id="BAAFSV010000001">
    <property type="protein sequence ID" value="GAB1311219.1"/>
    <property type="molecule type" value="Genomic_DNA"/>
</dbReference>
<feature type="region of interest" description="Disordered" evidence="1">
    <location>
        <begin position="197"/>
        <end position="285"/>
    </location>
</feature>